<gene>
    <name evidence="1" type="ORF">DPMN_021941</name>
</gene>
<reference evidence="1" key="1">
    <citation type="journal article" date="2019" name="bioRxiv">
        <title>The Genome of the Zebra Mussel, Dreissena polymorpha: A Resource for Invasive Species Research.</title>
        <authorList>
            <person name="McCartney M.A."/>
            <person name="Auch B."/>
            <person name="Kono T."/>
            <person name="Mallez S."/>
            <person name="Zhang Y."/>
            <person name="Obille A."/>
            <person name="Becker A."/>
            <person name="Abrahante J.E."/>
            <person name="Garbe J."/>
            <person name="Badalamenti J.P."/>
            <person name="Herman A."/>
            <person name="Mangelson H."/>
            <person name="Liachko I."/>
            <person name="Sullivan S."/>
            <person name="Sone E.D."/>
            <person name="Koren S."/>
            <person name="Silverstein K.A.T."/>
            <person name="Beckman K.B."/>
            <person name="Gohl D.M."/>
        </authorList>
    </citation>
    <scope>NUCLEOTIDE SEQUENCE</scope>
    <source>
        <strain evidence="1">Duluth1</strain>
        <tissue evidence="1">Whole animal</tissue>
    </source>
</reference>
<proteinExistence type="predicted"/>
<evidence type="ECO:0000313" key="1">
    <source>
        <dbReference type="EMBL" id="KAH3897746.1"/>
    </source>
</evidence>
<name>A0A9D4NNL9_DREPO</name>
<reference evidence="1" key="2">
    <citation type="submission" date="2020-11" db="EMBL/GenBank/DDBJ databases">
        <authorList>
            <person name="McCartney M.A."/>
            <person name="Auch B."/>
            <person name="Kono T."/>
            <person name="Mallez S."/>
            <person name="Becker A."/>
            <person name="Gohl D.M."/>
            <person name="Silverstein K.A.T."/>
            <person name="Koren S."/>
            <person name="Bechman K.B."/>
            <person name="Herman A."/>
            <person name="Abrahante J.E."/>
            <person name="Garbe J."/>
        </authorList>
    </citation>
    <scope>NUCLEOTIDE SEQUENCE</scope>
    <source>
        <strain evidence="1">Duluth1</strain>
        <tissue evidence="1">Whole animal</tissue>
    </source>
</reference>
<dbReference type="AlphaFoldDB" id="A0A9D4NNL9"/>
<protein>
    <submittedName>
        <fullName evidence="1">Uncharacterized protein</fullName>
    </submittedName>
</protein>
<dbReference type="EMBL" id="JAIWYP010000001">
    <property type="protein sequence ID" value="KAH3897746.1"/>
    <property type="molecule type" value="Genomic_DNA"/>
</dbReference>
<dbReference type="Proteomes" id="UP000828390">
    <property type="component" value="Unassembled WGS sequence"/>
</dbReference>
<keyword evidence="2" id="KW-1185">Reference proteome</keyword>
<evidence type="ECO:0000313" key="2">
    <source>
        <dbReference type="Proteomes" id="UP000828390"/>
    </source>
</evidence>
<accession>A0A9D4NNL9</accession>
<sequence>MPIPLSLIGEPPAPCSLTDPFKTGLSSGLSWSYTRLETTVLDAPVSAVKVTGVLPIRPLM</sequence>
<organism evidence="1 2">
    <name type="scientific">Dreissena polymorpha</name>
    <name type="common">Zebra mussel</name>
    <name type="synonym">Mytilus polymorpha</name>
    <dbReference type="NCBI Taxonomy" id="45954"/>
    <lineage>
        <taxon>Eukaryota</taxon>
        <taxon>Metazoa</taxon>
        <taxon>Spiralia</taxon>
        <taxon>Lophotrochozoa</taxon>
        <taxon>Mollusca</taxon>
        <taxon>Bivalvia</taxon>
        <taxon>Autobranchia</taxon>
        <taxon>Heteroconchia</taxon>
        <taxon>Euheterodonta</taxon>
        <taxon>Imparidentia</taxon>
        <taxon>Neoheterodontei</taxon>
        <taxon>Myida</taxon>
        <taxon>Dreissenoidea</taxon>
        <taxon>Dreissenidae</taxon>
        <taxon>Dreissena</taxon>
    </lineage>
</organism>
<comment type="caution">
    <text evidence="1">The sequence shown here is derived from an EMBL/GenBank/DDBJ whole genome shotgun (WGS) entry which is preliminary data.</text>
</comment>